<dbReference type="AlphaFoldDB" id="A0A7S3ATG3"/>
<dbReference type="InterPro" id="IPR004088">
    <property type="entry name" value="KH_dom_type_1"/>
</dbReference>
<feature type="region of interest" description="Disordered" evidence="2">
    <location>
        <begin position="255"/>
        <end position="287"/>
    </location>
</feature>
<dbReference type="SMART" id="SM00322">
    <property type="entry name" value="KH"/>
    <property type="match status" value="1"/>
</dbReference>
<evidence type="ECO:0000259" key="3">
    <source>
        <dbReference type="PROSITE" id="PS50020"/>
    </source>
</evidence>
<accession>A0A7S3ATG3</accession>
<dbReference type="InterPro" id="IPR004087">
    <property type="entry name" value="KH_dom"/>
</dbReference>
<dbReference type="SUPFAM" id="SSF51045">
    <property type="entry name" value="WW domain"/>
    <property type="match status" value="1"/>
</dbReference>
<organism evidence="4">
    <name type="scientific">Haptolina ericina</name>
    <dbReference type="NCBI Taxonomy" id="156174"/>
    <lineage>
        <taxon>Eukaryota</taxon>
        <taxon>Haptista</taxon>
        <taxon>Haptophyta</taxon>
        <taxon>Prymnesiophyceae</taxon>
        <taxon>Prymnesiales</taxon>
        <taxon>Prymnesiaceae</taxon>
        <taxon>Haptolina</taxon>
    </lineage>
</organism>
<dbReference type="InterPro" id="IPR036612">
    <property type="entry name" value="KH_dom_type_1_sf"/>
</dbReference>
<sequence>MATPAWREGVNDGNVYYYNETTGESSWERPAESDMIPLPPPPPDPDPAASAPGPILQPPPGMQYMPPTPQAPYAPPGGYGVQPSYGAPPAYGMPPAYGAQPPAYGYGMPPAPYGAPTPPYMGGPPMHRMGSPEPLPPQPEQEFFYRREDNWPGRAYHKHVGADIHRAQETPLNVRHDIIIEKRCIGRLLGKGARDLEALKAYSQAEVFIIDKHPPPGEGDDHRLLILIGRPSQVRAAKEKVEAVLDRARAELPPLPPPLSSGLRPVPAVGYEQSWQGPDGKRQRNTY</sequence>
<gene>
    <name evidence="4" type="ORF">HERI1096_LOCUS13524</name>
</gene>
<reference evidence="4" key="1">
    <citation type="submission" date="2021-01" db="EMBL/GenBank/DDBJ databases">
        <authorList>
            <person name="Corre E."/>
            <person name="Pelletier E."/>
            <person name="Niang G."/>
            <person name="Scheremetjew M."/>
            <person name="Finn R."/>
            <person name="Kale V."/>
            <person name="Holt S."/>
            <person name="Cochrane G."/>
            <person name="Meng A."/>
            <person name="Brown T."/>
            <person name="Cohen L."/>
        </authorList>
    </citation>
    <scope>NUCLEOTIDE SEQUENCE</scope>
    <source>
        <strain evidence="4">CCMP281</strain>
    </source>
</reference>
<dbReference type="Pfam" id="PF00013">
    <property type="entry name" value="KH_1"/>
    <property type="match status" value="1"/>
</dbReference>
<protein>
    <recommendedName>
        <fullName evidence="3">WW domain-containing protein</fullName>
    </recommendedName>
</protein>
<dbReference type="PROSITE" id="PS50084">
    <property type="entry name" value="KH_TYPE_1"/>
    <property type="match status" value="1"/>
</dbReference>
<dbReference type="InterPro" id="IPR001202">
    <property type="entry name" value="WW_dom"/>
</dbReference>
<feature type="domain" description="WW" evidence="3">
    <location>
        <begin position="1"/>
        <end position="32"/>
    </location>
</feature>
<feature type="region of interest" description="Disordered" evidence="2">
    <location>
        <begin position="23"/>
        <end position="77"/>
    </location>
</feature>
<evidence type="ECO:0000256" key="2">
    <source>
        <dbReference type="SAM" id="MobiDB-lite"/>
    </source>
</evidence>
<dbReference type="Gene3D" id="2.20.70.10">
    <property type="match status" value="1"/>
</dbReference>
<evidence type="ECO:0000313" key="4">
    <source>
        <dbReference type="EMBL" id="CAE0112864.1"/>
    </source>
</evidence>
<dbReference type="GO" id="GO:0003723">
    <property type="term" value="F:RNA binding"/>
    <property type="evidence" value="ECO:0007669"/>
    <property type="project" value="UniProtKB-UniRule"/>
</dbReference>
<dbReference type="PROSITE" id="PS50020">
    <property type="entry name" value="WW_DOMAIN_2"/>
    <property type="match status" value="1"/>
</dbReference>
<dbReference type="CDD" id="cd00201">
    <property type="entry name" value="WW"/>
    <property type="match status" value="1"/>
</dbReference>
<proteinExistence type="predicted"/>
<evidence type="ECO:0000256" key="1">
    <source>
        <dbReference type="PROSITE-ProRule" id="PRU00117"/>
    </source>
</evidence>
<name>A0A7S3ATG3_9EUKA</name>
<keyword evidence="1" id="KW-0694">RNA-binding</keyword>
<dbReference type="SUPFAM" id="SSF54791">
    <property type="entry name" value="Eukaryotic type KH-domain (KH-domain type I)"/>
    <property type="match status" value="1"/>
</dbReference>
<feature type="compositionally biased region" description="Pro residues" evidence="2">
    <location>
        <begin position="37"/>
        <end position="46"/>
    </location>
</feature>
<dbReference type="PROSITE" id="PS01159">
    <property type="entry name" value="WW_DOMAIN_1"/>
    <property type="match status" value="1"/>
</dbReference>
<dbReference type="Gene3D" id="3.30.1370.10">
    <property type="entry name" value="K Homology domain, type 1"/>
    <property type="match status" value="1"/>
</dbReference>
<dbReference type="InterPro" id="IPR036020">
    <property type="entry name" value="WW_dom_sf"/>
</dbReference>
<dbReference type="Pfam" id="PF00397">
    <property type="entry name" value="WW"/>
    <property type="match status" value="1"/>
</dbReference>
<dbReference type="EMBL" id="HBHX01024314">
    <property type="protein sequence ID" value="CAE0112864.1"/>
    <property type="molecule type" value="Transcribed_RNA"/>
</dbReference>
<feature type="compositionally biased region" description="Pro residues" evidence="2">
    <location>
        <begin position="55"/>
        <end position="75"/>
    </location>
</feature>